<evidence type="ECO:0000313" key="2">
    <source>
        <dbReference type="EMBL" id="TBU28436.1"/>
    </source>
</evidence>
<reference evidence="2" key="1">
    <citation type="submission" date="2019-01" db="EMBL/GenBank/DDBJ databases">
        <title>Draft genome sequences of three monokaryotic isolates of the white-rot basidiomycete fungus Dichomitus squalens.</title>
        <authorList>
            <consortium name="DOE Joint Genome Institute"/>
            <person name="Lopez S.C."/>
            <person name="Andreopoulos B."/>
            <person name="Pangilinan J."/>
            <person name="Lipzen A."/>
            <person name="Riley R."/>
            <person name="Ahrendt S."/>
            <person name="Ng V."/>
            <person name="Barry K."/>
            <person name="Daum C."/>
            <person name="Grigoriev I.V."/>
            <person name="Hilden K.S."/>
            <person name="Makela M.R."/>
            <person name="de Vries R.P."/>
        </authorList>
    </citation>
    <scope>NUCLEOTIDE SEQUENCE [LARGE SCALE GENOMIC DNA]</scope>
    <source>
        <strain evidence="2">OM18370.1</strain>
    </source>
</reference>
<sequence>MATQFAPLTPAKLRDELLTHPLMLSIGSLGLSTFMSRSIFGVIDWRPVLICVASDILAIGMDHYFDQAPMLSYAFKTSNSEMVAIFRQAKMLLYSNAALLLLALSLSPPLTWAMVTVFFGPAFVWDFKLFVFGGTQKKTVEKKAPKNAFTIKRIPGMKAILIGVIRGCGTFAIVNSILARSFSAAPAGPSIWNPTQIIVWSTINRACHAVMADVRDFDEDWEKQVPTIPVLLKSVLRTKLLLTAVHLFTTLLYSYNPYIVFASLYATVLVWALDEKSPRGLYRLSFHSQTLTAALYGAVEMVKWYTSYQAM</sequence>
<evidence type="ECO:0000256" key="1">
    <source>
        <dbReference type="SAM" id="Phobius"/>
    </source>
</evidence>
<gene>
    <name evidence="2" type="ORF">BD311DRAFT_321370</name>
</gene>
<accession>A0A4Q9MQK5</accession>
<proteinExistence type="predicted"/>
<dbReference type="OrthoDB" id="2637020at2759"/>
<keyword evidence="1" id="KW-0812">Transmembrane</keyword>
<dbReference type="Proteomes" id="UP000292957">
    <property type="component" value="Unassembled WGS sequence"/>
</dbReference>
<dbReference type="AlphaFoldDB" id="A0A4Q9MQK5"/>
<feature type="transmembrane region" description="Helical" evidence="1">
    <location>
        <begin position="255"/>
        <end position="273"/>
    </location>
</feature>
<keyword evidence="1" id="KW-0472">Membrane</keyword>
<feature type="transmembrane region" description="Helical" evidence="1">
    <location>
        <begin position="156"/>
        <end position="178"/>
    </location>
</feature>
<evidence type="ECO:0008006" key="3">
    <source>
        <dbReference type="Google" id="ProtNLM"/>
    </source>
</evidence>
<dbReference type="EMBL" id="ML143421">
    <property type="protein sequence ID" value="TBU28436.1"/>
    <property type="molecule type" value="Genomic_DNA"/>
</dbReference>
<keyword evidence="1" id="KW-1133">Transmembrane helix</keyword>
<protein>
    <recommendedName>
        <fullName evidence="3">UbiA prenyltransferase family-domain-containing protein</fullName>
    </recommendedName>
</protein>
<feature type="transmembrane region" description="Helical" evidence="1">
    <location>
        <begin position="112"/>
        <end position="135"/>
    </location>
</feature>
<organism evidence="2">
    <name type="scientific">Dichomitus squalens</name>
    <dbReference type="NCBI Taxonomy" id="114155"/>
    <lineage>
        <taxon>Eukaryota</taxon>
        <taxon>Fungi</taxon>
        <taxon>Dikarya</taxon>
        <taxon>Basidiomycota</taxon>
        <taxon>Agaricomycotina</taxon>
        <taxon>Agaricomycetes</taxon>
        <taxon>Polyporales</taxon>
        <taxon>Polyporaceae</taxon>
        <taxon>Dichomitus</taxon>
    </lineage>
</organism>
<name>A0A4Q9MQK5_9APHY</name>